<dbReference type="Pfam" id="PF09412">
    <property type="entry name" value="XendoU"/>
    <property type="match status" value="1"/>
</dbReference>
<dbReference type="GO" id="GO:0003723">
    <property type="term" value="F:RNA binding"/>
    <property type="evidence" value="ECO:0007669"/>
    <property type="project" value="UniProtKB-UniRule"/>
</dbReference>
<evidence type="ECO:0000256" key="3">
    <source>
        <dbReference type="ARBA" id="ARBA00011245"/>
    </source>
</evidence>
<evidence type="ECO:0000256" key="1">
    <source>
        <dbReference type="ARBA" id="ARBA00001936"/>
    </source>
</evidence>
<evidence type="ECO:0000256" key="12">
    <source>
        <dbReference type="SAM" id="MobiDB-lite"/>
    </source>
</evidence>
<organism evidence="14 15">
    <name type="scientific">Acrocephalus arundinaceus</name>
    <name type="common">Great reed-warbler</name>
    <dbReference type="NCBI Taxonomy" id="39621"/>
    <lineage>
        <taxon>Eukaryota</taxon>
        <taxon>Metazoa</taxon>
        <taxon>Chordata</taxon>
        <taxon>Craniata</taxon>
        <taxon>Vertebrata</taxon>
        <taxon>Euteleostomi</taxon>
        <taxon>Archelosauria</taxon>
        <taxon>Archosauria</taxon>
        <taxon>Dinosauria</taxon>
        <taxon>Saurischia</taxon>
        <taxon>Theropoda</taxon>
        <taxon>Coelurosauria</taxon>
        <taxon>Aves</taxon>
        <taxon>Neognathae</taxon>
        <taxon>Neoaves</taxon>
        <taxon>Telluraves</taxon>
        <taxon>Australaves</taxon>
        <taxon>Passeriformes</taxon>
        <taxon>Sylvioidea</taxon>
        <taxon>Sylviidae</taxon>
        <taxon>Acrocephalinae</taxon>
        <taxon>Acrocephalus</taxon>
    </lineage>
</organism>
<dbReference type="InterPro" id="IPR018998">
    <property type="entry name" value="EndoU_C"/>
</dbReference>
<comment type="similarity">
    <text evidence="2 11">Belongs to the ENDOU family.</text>
</comment>
<keyword evidence="8 11" id="KW-0694">RNA-binding</keyword>
<dbReference type="Proteomes" id="UP000549775">
    <property type="component" value="Unassembled WGS sequence"/>
</dbReference>
<keyword evidence="10" id="KW-0456">Lyase</keyword>
<dbReference type="PANTHER" id="PTHR12439">
    <property type="entry name" value="PLACENTAL PROTEIN 11-RELATED"/>
    <property type="match status" value="1"/>
</dbReference>
<protein>
    <recommendedName>
        <fullName evidence="11">Uridylate-specific endoribonuclease</fullName>
        <ecNumber evidence="11">4.6.1.-</ecNumber>
    </recommendedName>
</protein>
<dbReference type="SUPFAM" id="SSF142877">
    <property type="entry name" value="EndoU-like"/>
    <property type="match status" value="1"/>
</dbReference>
<evidence type="ECO:0000256" key="10">
    <source>
        <dbReference type="ARBA" id="ARBA00023239"/>
    </source>
</evidence>
<dbReference type="GO" id="GO:0016829">
    <property type="term" value="F:lyase activity"/>
    <property type="evidence" value="ECO:0007669"/>
    <property type="project" value="UniProtKB-KW"/>
</dbReference>
<evidence type="ECO:0000259" key="13">
    <source>
        <dbReference type="PROSITE" id="PS51959"/>
    </source>
</evidence>
<evidence type="ECO:0000256" key="9">
    <source>
        <dbReference type="ARBA" id="ARBA00023211"/>
    </source>
</evidence>
<feature type="non-terminal residue" evidence="14">
    <location>
        <position position="168"/>
    </location>
</feature>
<comment type="caution">
    <text evidence="14">The sequence shown here is derived from an EMBL/GenBank/DDBJ whole genome shotgun (WGS) entry which is preliminary data.</text>
</comment>
<evidence type="ECO:0000256" key="8">
    <source>
        <dbReference type="ARBA" id="ARBA00022884"/>
    </source>
</evidence>
<dbReference type="PROSITE" id="PS51959">
    <property type="entry name" value="ENDOU"/>
    <property type="match status" value="1"/>
</dbReference>
<evidence type="ECO:0000256" key="2">
    <source>
        <dbReference type="ARBA" id="ARBA00010168"/>
    </source>
</evidence>
<dbReference type="InterPro" id="IPR039787">
    <property type="entry name" value="ENDOU"/>
</dbReference>
<keyword evidence="5 11" id="KW-0479">Metal-binding</keyword>
<keyword evidence="15" id="KW-1185">Reference proteome</keyword>
<keyword evidence="4 11" id="KW-0540">Nuclease</keyword>
<dbReference type="AlphaFoldDB" id="A0A7K7Q336"/>
<keyword evidence="7 11" id="KW-0378">Hydrolase</keyword>
<dbReference type="CDD" id="cd21159">
    <property type="entry name" value="XendoU"/>
    <property type="match status" value="1"/>
</dbReference>
<name>A0A7K7Q336_ACRAR</name>
<dbReference type="GO" id="GO:0016787">
    <property type="term" value="F:hydrolase activity"/>
    <property type="evidence" value="ECO:0007669"/>
    <property type="project" value="UniProtKB-KW"/>
</dbReference>
<comment type="subunit">
    <text evidence="3 11">Monomer.</text>
</comment>
<evidence type="ECO:0000256" key="11">
    <source>
        <dbReference type="RuleBase" id="RU367085"/>
    </source>
</evidence>
<feature type="non-terminal residue" evidence="14">
    <location>
        <position position="1"/>
    </location>
</feature>
<dbReference type="OrthoDB" id="430326at2759"/>
<dbReference type="GO" id="GO:0046872">
    <property type="term" value="F:metal ion binding"/>
    <property type="evidence" value="ECO:0007669"/>
    <property type="project" value="UniProtKB-UniRule"/>
</dbReference>
<gene>
    <name evidence="14" type="primary">Endouc</name>
    <name evidence="14" type="ORF">ACRARU_R14968</name>
</gene>
<dbReference type="PANTHER" id="PTHR12439:SF42">
    <property type="entry name" value="ENDORIBONUCLEASE-RELATED"/>
    <property type="match status" value="1"/>
</dbReference>
<reference evidence="14 15" key="1">
    <citation type="submission" date="2019-09" db="EMBL/GenBank/DDBJ databases">
        <title>Bird 10,000 Genomes (B10K) Project - Family phase.</title>
        <authorList>
            <person name="Zhang G."/>
        </authorList>
    </citation>
    <scope>NUCLEOTIDE SEQUENCE [LARGE SCALE GENOMIC DNA]</scope>
    <source>
        <strain evidence="14">OUT-0054</strain>
        <tissue evidence="14">Blood</tissue>
    </source>
</reference>
<evidence type="ECO:0000313" key="14">
    <source>
        <dbReference type="EMBL" id="NWZ74213.1"/>
    </source>
</evidence>
<comment type="catalytic activity">
    <reaction evidence="11">
        <text>ribonucleotidyl-uridine-RNA = a 5'-end dephospho-uridine-RNA + a 3'-end 2',3'-cyclophospho-ribonucleotide-RNA</text>
        <dbReference type="Rhea" id="RHEA:67792"/>
        <dbReference type="Rhea" id="RHEA-COMP:10464"/>
        <dbReference type="Rhea" id="RHEA-COMP:17354"/>
        <dbReference type="Rhea" id="RHEA-COMP:17356"/>
        <dbReference type="ChEBI" id="CHEBI:83064"/>
        <dbReference type="ChEBI" id="CHEBI:173117"/>
        <dbReference type="ChEBI" id="CHEBI:173224"/>
    </reaction>
</comment>
<sequence length="168" mass="18423">PEPPRAVPGSPRAVPGSPRAVSDAELRKLSEQLLAADSNRAEPGQLELNLKGSGSNGADSRLFSYVSPALLARPTFSRLLALLDNYEPRTGRDEEETAEERREQREFLEAALDTPVWRLLESFVLSKGLSPSAEAFRADLHSMWFGLYSRSGGKALDSSGFEHVFHGE</sequence>
<feature type="region of interest" description="Disordered" evidence="12">
    <location>
        <begin position="1"/>
        <end position="57"/>
    </location>
</feature>
<dbReference type="EC" id="4.6.1.-" evidence="11"/>
<feature type="domain" description="EndoU" evidence="13">
    <location>
        <begin position="22"/>
        <end position="168"/>
    </location>
</feature>
<evidence type="ECO:0000313" key="15">
    <source>
        <dbReference type="Proteomes" id="UP000549775"/>
    </source>
</evidence>
<evidence type="ECO:0000256" key="6">
    <source>
        <dbReference type="ARBA" id="ARBA00022759"/>
    </source>
</evidence>
<comment type="cofactor">
    <cofactor evidence="1 11">
        <name>Mn(2+)</name>
        <dbReference type="ChEBI" id="CHEBI:29035"/>
    </cofactor>
</comment>
<dbReference type="EMBL" id="VZST01016136">
    <property type="protein sequence ID" value="NWZ74213.1"/>
    <property type="molecule type" value="Genomic_DNA"/>
</dbReference>
<accession>A0A7K7Q336</accession>
<evidence type="ECO:0000256" key="4">
    <source>
        <dbReference type="ARBA" id="ARBA00022722"/>
    </source>
</evidence>
<proteinExistence type="inferred from homology"/>
<evidence type="ECO:0000256" key="7">
    <source>
        <dbReference type="ARBA" id="ARBA00022801"/>
    </source>
</evidence>
<dbReference type="GO" id="GO:0004521">
    <property type="term" value="F:RNA endonuclease activity"/>
    <property type="evidence" value="ECO:0007669"/>
    <property type="project" value="UniProtKB-UniRule"/>
</dbReference>
<evidence type="ECO:0000256" key="5">
    <source>
        <dbReference type="ARBA" id="ARBA00022723"/>
    </source>
</evidence>
<dbReference type="InterPro" id="IPR037227">
    <property type="entry name" value="EndoU-like"/>
</dbReference>
<keyword evidence="9 11" id="KW-0464">Manganese</keyword>
<keyword evidence="6 11" id="KW-0255">Endonuclease</keyword>